<reference evidence="2" key="1">
    <citation type="submission" date="2021-02" db="EMBL/GenBank/DDBJ databases">
        <title>Skermanella TT6 skin isolate.</title>
        <authorList>
            <person name="Lee K."/>
            <person name="Ganzorig M."/>
        </authorList>
    </citation>
    <scope>NUCLEOTIDE SEQUENCE</scope>
    <source>
        <strain evidence="2">TT6</strain>
    </source>
</reference>
<name>A0ABX7B3V5_9PROT</name>
<organism evidence="2 3">
    <name type="scientific">Skermanella cutis</name>
    <dbReference type="NCBI Taxonomy" id="2775420"/>
    <lineage>
        <taxon>Bacteria</taxon>
        <taxon>Pseudomonadati</taxon>
        <taxon>Pseudomonadota</taxon>
        <taxon>Alphaproteobacteria</taxon>
        <taxon>Rhodospirillales</taxon>
        <taxon>Azospirillaceae</taxon>
        <taxon>Skermanella</taxon>
    </lineage>
</organism>
<protein>
    <recommendedName>
        <fullName evidence="4">Glycosyltransferase RgtA/B/C/D-like domain-containing protein</fullName>
    </recommendedName>
</protein>
<proteinExistence type="predicted"/>
<feature type="transmembrane region" description="Helical" evidence="1">
    <location>
        <begin position="90"/>
        <end position="108"/>
    </location>
</feature>
<feature type="transmembrane region" description="Helical" evidence="1">
    <location>
        <begin position="144"/>
        <end position="162"/>
    </location>
</feature>
<gene>
    <name evidence="2" type="ORF">IGS68_17265</name>
</gene>
<evidence type="ECO:0000256" key="1">
    <source>
        <dbReference type="SAM" id="Phobius"/>
    </source>
</evidence>
<evidence type="ECO:0000313" key="3">
    <source>
        <dbReference type="Proteomes" id="UP000595197"/>
    </source>
</evidence>
<feature type="transmembrane region" description="Helical" evidence="1">
    <location>
        <begin position="272"/>
        <end position="295"/>
    </location>
</feature>
<evidence type="ECO:0000313" key="2">
    <source>
        <dbReference type="EMBL" id="QQP87825.1"/>
    </source>
</evidence>
<dbReference type="RefSeq" id="WP_201071793.1">
    <property type="nucleotide sequence ID" value="NZ_CP067420.1"/>
</dbReference>
<feature type="transmembrane region" description="Helical" evidence="1">
    <location>
        <begin position="228"/>
        <end position="252"/>
    </location>
</feature>
<feature type="transmembrane region" description="Helical" evidence="1">
    <location>
        <begin position="339"/>
        <end position="359"/>
    </location>
</feature>
<feature type="transmembrane region" description="Helical" evidence="1">
    <location>
        <begin position="182"/>
        <end position="207"/>
    </location>
</feature>
<dbReference type="EMBL" id="CP067420">
    <property type="protein sequence ID" value="QQP87825.1"/>
    <property type="molecule type" value="Genomic_DNA"/>
</dbReference>
<keyword evidence="1" id="KW-0812">Transmembrane</keyword>
<accession>A0ABX7B3V5</accession>
<dbReference type="Proteomes" id="UP000595197">
    <property type="component" value="Chromosome"/>
</dbReference>
<keyword evidence="3" id="KW-1185">Reference proteome</keyword>
<feature type="transmembrane region" description="Helical" evidence="1">
    <location>
        <begin position="307"/>
        <end position="327"/>
    </location>
</feature>
<evidence type="ECO:0008006" key="4">
    <source>
        <dbReference type="Google" id="ProtNLM"/>
    </source>
</evidence>
<keyword evidence="1" id="KW-1133">Transmembrane helix</keyword>
<keyword evidence="1" id="KW-0472">Membrane</keyword>
<sequence length="506" mass="53182">MPTFQVFLAVAALMLVGSVPAVRDIMFELGDAAANTLLILDAKHGILLKGNYSRIGFNHPGPAYLYVMAMGEAVFHDLLRLTATPFGGQILGTAVLNAGWLALLWFLLARMSRSAGAAALGLGAFTVQAALTDPDFLFGFWMPFLYFPTFAVFTLALARVAAGRLDGLVPLALSTGFLLHGHASFIGIAGLTGAIAVAAHFLTARWLPPDAWPRLASLETLRRGRGHIAAAAVVMAVFLLPPAVQTILHFPGPLGQYAGYGAGHHANPPGASLAYVLACWSGAALVPAALLPALLLRTSGRDEPSALPSRLGFLISAGAASLAVLFYTVFGVDFLSEAYIIYFYRAVPALLAAMIAIAVHRSLGWNLARRCLAGAGIAAVAFLLITGQRQQHHTEAGIPAAFQDLVRFQPGPAVLDLDRDGDWVTVWSRTAGLLAYAKRLGPPAYCLRGHWHILFTEALRCPPATAPGTPVLTVFAGGEGQGGGAPGEAADTLTALGLRFVRSTAP</sequence>